<dbReference type="InterPro" id="IPR045584">
    <property type="entry name" value="Pilin-like"/>
</dbReference>
<dbReference type="EMBL" id="BAABKE010000008">
    <property type="protein sequence ID" value="GAA5103237.1"/>
    <property type="molecule type" value="Genomic_DNA"/>
</dbReference>
<name>A0ABP9MWF8_9GAMM</name>
<dbReference type="Proteomes" id="UP001500631">
    <property type="component" value="Unassembled WGS sequence"/>
</dbReference>
<feature type="transmembrane region" description="Helical" evidence="1">
    <location>
        <begin position="12"/>
        <end position="37"/>
    </location>
</feature>
<evidence type="ECO:0008006" key="4">
    <source>
        <dbReference type="Google" id="ProtNLM"/>
    </source>
</evidence>
<organism evidence="2 3">
    <name type="scientific">Wohlfahrtiimonas larvae</name>
    <dbReference type="NCBI Taxonomy" id="1157986"/>
    <lineage>
        <taxon>Bacteria</taxon>
        <taxon>Pseudomonadati</taxon>
        <taxon>Pseudomonadota</taxon>
        <taxon>Gammaproteobacteria</taxon>
        <taxon>Cardiobacteriales</taxon>
        <taxon>Ignatzschineriaceae</taxon>
        <taxon>Wohlfahrtiimonas</taxon>
    </lineage>
</organism>
<evidence type="ECO:0000313" key="3">
    <source>
        <dbReference type="Proteomes" id="UP001500631"/>
    </source>
</evidence>
<evidence type="ECO:0000313" key="2">
    <source>
        <dbReference type="EMBL" id="GAA5103237.1"/>
    </source>
</evidence>
<comment type="caution">
    <text evidence="2">The sequence shown here is derived from an EMBL/GenBank/DDBJ whole genome shotgun (WGS) entry which is preliminary data.</text>
</comment>
<keyword evidence="3" id="KW-1185">Reference proteome</keyword>
<sequence length="288" mass="32541">MKLRRSLHTNKGYTLIELMITLFIFAIITMFGVPAFYDFIEQSRAKSQLTKAANFLRSAQEIATSTNRIVYVYTEGYFDYDHNRDQDTYWYKDWIMSFKPIGHNNTTITEQDIALRTENNGVKKANPNYLISQQRIFTESPAYALNVLTSSMHNAIDRKKIGSSDNEMEGYSLVRETPAQGSVANKPTYLVFRPSGAMVLPVFVLTKEPLTNLDFYTNIDTKMANALGVLAGCRIGGGLTIDVINYTFNQSIIQNPKTFEQVLLDNSRDTSGSPPSFSQHICGSKFLQ</sequence>
<reference evidence="3" key="1">
    <citation type="journal article" date="2019" name="Int. J. Syst. Evol. Microbiol.">
        <title>The Global Catalogue of Microorganisms (GCM) 10K type strain sequencing project: providing services to taxonomists for standard genome sequencing and annotation.</title>
        <authorList>
            <consortium name="The Broad Institute Genomics Platform"/>
            <consortium name="The Broad Institute Genome Sequencing Center for Infectious Disease"/>
            <person name="Wu L."/>
            <person name="Ma J."/>
        </authorList>
    </citation>
    <scope>NUCLEOTIDE SEQUENCE [LARGE SCALE GENOMIC DNA]</scope>
    <source>
        <strain evidence="3">JCM 18424</strain>
    </source>
</reference>
<evidence type="ECO:0000256" key="1">
    <source>
        <dbReference type="SAM" id="Phobius"/>
    </source>
</evidence>
<protein>
    <recommendedName>
        <fullName evidence="4">Prepilin-type N-terminal cleavage/methylation domain-containing protein</fullName>
    </recommendedName>
</protein>
<dbReference type="InterPro" id="IPR012902">
    <property type="entry name" value="N_methyl_site"/>
</dbReference>
<dbReference type="NCBIfam" id="TIGR02532">
    <property type="entry name" value="IV_pilin_GFxxxE"/>
    <property type="match status" value="1"/>
</dbReference>
<dbReference type="Gene3D" id="3.30.700.10">
    <property type="entry name" value="Glycoprotein, Type 4 Pilin"/>
    <property type="match status" value="1"/>
</dbReference>
<keyword evidence="1" id="KW-1133">Transmembrane helix</keyword>
<dbReference type="PROSITE" id="PS00409">
    <property type="entry name" value="PROKAR_NTER_METHYL"/>
    <property type="match status" value="1"/>
</dbReference>
<dbReference type="SUPFAM" id="SSF54523">
    <property type="entry name" value="Pili subunits"/>
    <property type="match status" value="1"/>
</dbReference>
<dbReference type="Pfam" id="PF07963">
    <property type="entry name" value="N_methyl"/>
    <property type="match status" value="1"/>
</dbReference>
<keyword evidence="1" id="KW-0812">Transmembrane</keyword>
<proteinExistence type="predicted"/>
<dbReference type="RefSeq" id="WP_077926469.1">
    <property type="nucleotide sequence ID" value="NZ_BAABKE010000008.1"/>
</dbReference>
<gene>
    <name evidence="2" type="ORF">GCM10023338_21500</name>
</gene>
<keyword evidence="1" id="KW-0472">Membrane</keyword>
<accession>A0ABP9MWF8</accession>